<dbReference type="Pfam" id="PF25597">
    <property type="entry name" value="SH3_retrovirus"/>
    <property type="match status" value="1"/>
</dbReference>
<evidence type="ECO:0000259" key="6">
    <source>
        <dbReference type="PROSITE" id="PS50994"/>
    </source>
</evidence>
<sequence>MKKELFAHQETIFIMSKQKEAQIKFHKTREDKEIDKAIALENKVKVLDNIVYKTGQSVQTMNMLNCNCQTSFAKPEFLKKAQRAYPRLLSQISIGNSENTVLNEIGRLSREYYYADYMNAILGVIPPTSVSRPQLKSNQMEDKVMLNNSQGKKQEVEHHRRNVKLSKNKTSITACNKSLNAKTSNVNFVCVTCGKCVLNDNHKKCVLQNLNDVNSRTKMPMAVHLVEIILFIVDSGCSKHLTGNLKLLTNFVEKFLGTVKFRNDQIAPILGYGDLVQGTVTIKRVYYIEGLNYNLFSVGQLCDADLDVAFWKSTCYIRDLKGNDLLTGSCGTNLYSITLQDTSSPNPICLMEKVTSSQAWLWHRRLSHLNFDTINLLSNNDIVTSFPKLKFVKDHLCSSCELGKAKRKSFQTKTTPSSKRRLQLLHMDLYGPMRVESINGKKYVLVIVDDYSRHTWTHILRPKDKTPEVLIHFLRLVQKGLHAQVRVVRTDKGMKFLNKTLHAYFASEGINHQTSVARTPEQNGFVERRNLTLVKAARTMLSAAKVPLFFWSEAIATSCFTQNPSLVIPQHEKTPDHIINDQKPSVKFFYIFGSLCYIVKDGENLAKMKEKGDACIFVGYSTQSRAYRVFNTRTRVIVETIHVNFDELPHMASDHVSSDLVLQCQRTTLEHVSLSLGPQCQENVPQAAGTITMSKELDLLFILIFDELLNGSYHVVSKFFAVTTADAPIPCQKQQTTPLNTQTTPEPTCQVQTQAPTVTSTENINQAESIIENAQVEDDEFINIFCTPNKTSARIRWRDVYVRTHNKVALEKKRDEENTVIRNKSRLVAKGYAQKEGVDFEVSFALVARLEDVRLFIAYAAHKSSILYQMDVKTAFLYGPLKEEVCVNQPDGFVDPYHPDKVYRLKKALYGLKQAPRPWYDELSNFLVSKGFFKGIQIHQSPRGIFINQAKYAQVILIKRGMTSCDSIGTPMATKHLDTDLSGTSIDQTKYQSMVGALMYLTASRPNVMHETCYCARYQAKPTEKHLTAVKRIFRYLKDTINMGLWYPKDTGFELTAFLDSDHAGCLDLRKSTSGGIQFLGGDKLVSWTSKKQDCTSMFSAEAEYVSLSACCALVLWLRTQLKVYGFHFDKIPMYCDSKAAIAISCNPVQHSCTKHIDVRYHFIKEKVEKGIVELFFVETEYHLADLFTKALSKDRFKYLIKRLGMRCLTPEELEVLANKSA</sequence>
<dbReference type="InterPro" id="IPR054722">
    <property type="entry name" value="PolX-like_BBD"/>
</dbReference>
<evidence type="ECO:0000256" key="2">
    <source>
        <dbReference type="ARBA" id="ARBA00022723"/>
    </source>
</evidence>
<dbReference type="AlphaFoldDB" id="A0A6L2NH50"/>
<dbReference type="PROSITE" id="PS50994">
    <property type="entry name" value="INTEGRASE"/>
    <property type="match status" value="1"/>
</dbReference>
<dbReference type="Gene3D" id="3.30.420.10">
    <property type="entry name" value="Ribonuclease H-like superfamily/Ribonuclease H"/>
    <property type="match status" value="1"/>
</dbReference>
<dbReference type="InterPro" id="IPR013103">
    <property type="entry name" value="RVT_2"/>
</dbReference>
<dbReference type="CDD" id="cd09272">
    <property type="entry name" value="RNase_HI_RT_Ty1"/>
    <property type="match status" value="1"/>
</dbReference>
<dbReference type="GO" id="GO:0004190">
    <property type="term" value="F:aspartic-type endopeptidase activity"/>
    <property type="evidence" value="ECO:0007669"/>
    <property type="project" value="UniProtKB-KW"/>
</dbReference>
<dbReference type="PANTHER" id="PTHR42648:SF18">
    <property type="entry name" value="RETROTRANSPOSON, UNCLASSIFIED-LIKE PROTEIN"/>
    <property type="match status" value="1"/>
</dbReference>
<dbReference type="InterPro" id="IPR057670">
    <property type="entry name" value="SH3_retrovirus"/>
</dbReference>
<feature type="domain" description="Integrase catalytic" evidence="6">
    <location>
        <begin position="412"/>
        <end position="583"/>
    </location>
</feature>
<evidence type="ECO:0000256" key="3">
    <source>
        <dbReference type="ARBA" id="ARBA00022750"/>
    </source>
</evidence>
<dbReference type="Pfam" id="PF13976">
    <property type="entry name" value="gag_pre-integrs"/>
    <property type="match status" value="1"/>
</dbReference>
<dbReference type="Pfam" id="PF00665">
    <property type="entry name" value="rve"/>
    <property type="match status" value="1"/>
</dbReference>
<dbReference type="GO" id="GO:0015074">
    <property type="term" value="P:DNA integration"/>
    <property type="evidence" value="ECO:0007669"/>
    <property type="project" value="InterPro"/>
</dbReference>
<keyword evidence="1" id="KW-0645">Protease</keyword>
<dbReference type="SUPFAM" id="SSF53098">
    <property type="entry name" value="Ribonuclease H-like"/>
    <property type="match status" value="1"/>
</dbReference>
<dbReference type="InterPro" id="IPR043502">
    <property type="entry name" value="DNA/RNA_pol_sf"/>
</dbReference>
<proteinExistence type="predicted"/>
<dbReference type="SUPFAM" id="SSF56672">
    <property type="entry name" value="DNA/RNA polymerases"/>
    <property type="match status" value="1"/>
</dbReference>
<evidence type="ECO:0000256" key="5">
    <source>
        <dbReference type="SAM" id="MobiDB-lite"/>
    </source>
</evidence>
<keyword evidence="3" id="KW-0064">Aspartyl protease</keyword>
<evidence type="ECO:0000313" key="7">
    <source>
        <dbReference type="EMBL" id="GEU85546.1"/>
    </source>
</evidence>
<dbReference type="PANTHER" id="PTHR42648">
    <property type="entry name" value="TRANSPOSASE, PUTATIVE-RELATED"/>
    <property type="match status" value="1"/>
</dbReference>
<dbReference type="InterPro" id="IPR012337">
    <property type="entry name" value="RNaseH-like_sf"/>
</dbReference>
<accession>A0A6L2NH50</accession>
<protein>
    <submittedName>
        <fullName evidence="7">Retrovirus-related Pol polyprotein from transposon TNT 1-94</fullName>
    </submittedName>
</protein>
<dbReference type="Pfam" id="PF07727">
    <property type="entry name" value="RVT_2"/>
    <property type="match status" value="1"/>
</dbReference>
<dbReference type="GO" id="GO:0003676">
    <property type="term" value="F:nucleic acid binding"/>
    <property type="evidence" value="ECO:0007669"/>
    <property type="project" value="InterPro"/>
</dbReference>
<dbReference type="InterPro" id="IPR036397">
    <property type="entry name" value="RNaseH_sf"/>
</dbReference>
<dbReference type="GO" id="GO:0046872">
    <property type="term" value="F:metal ion binding"/>
    <property type="evidence" value="ECO:0007669"/>
    <property type="project" value="UniProtKB-KW"/>
</dbReference>
<feature type="compositionally biased region" description="Low complexity" evidence="5">
    <location>
        <begin position="736"/>
        <end position="748"/>
    </location>
</feature>
<dbReference type="GO" id="GO:0006508">
    <property type="term" value="P:proteolysis"/>
    <property type="evidence" value="ECO:0007669"/>
    <property type="project" value="UniProtKB-KW"/>
</dbReference>
<comment type="caution">
    <text evidence="7">The sequence shown here is derived from an EMBL/GenBank/DDBJ whole genome shotgun (WGS) entry which is preliminary data.</text>
</comment>
<organism evidence="7">
    <name type="scientific">Tanacetum cinerariifolium</name>
    <name type="common">Dalmatian daisy</name>
    <name type="synonym">Chrysanthemum cinerariifolium</name>
    <dbReference type="NCBI Taxonomy" id="118510"/>
    <lineage>
        <taxon>Eukaryota</taxon>
        <taxon>Viridiplantae</taxon>
        <taxon>Streptophyta</taxon>
        <taxon>Embryophyta</taxon>
        <taxon>Tracheophyta</taxon>
        <taxon>Spermatophyta</taxon>
        <taxon>Magnoliopsida</taxon>
        <taxon>eudicotyledons</taxon>
        <taxon>Gunneridae</taxon>
        <taxon>Pentapetalae</taxon>
        <taxon>asterids</taxon>
        <taxon>campanulids</taxon>
        <taxon>Asterales</taxon>
        <taxon>Asteraceae</taxon>
        <taxon>Asteroideae</taxon>
        <taxon>Anthemideae</taxon>
        <taxon>Anthemidinae</taxon>
        <taxon>Tanacetum</taxon>
    </lineage>
</organism>
<keyword evidence="2" id="KW-0479">Metal-binding</keyword>
<reference evidence="7" key="1">
    <citation type="journal article" date="2019" name="Sci. Rep.">
        <title>Draft genome of Tanacetum cinerariifolium, the natural source of mosquito coil.</title>
        <authorList>
            <person name="Yamashiro T."/>
            <person name="Shiraishi A."/>
            <person name="Satake H."/>
            <person name="Nakayama K."/>
        </authorList>
    </citation>
    <scope>NUCLEOTIDE SEQUENCE</scope>
</reference>
<keyword evidence="4" id="KW-0378">Hydrolase</keyword>
<dbReference type="InterPro" id="IPR039537">
    <property type="entry name" value="Retrotran_Ty1/copia-like"/>
</dbReference>
<evidence type="ECO:0000256" key="1">
    <source>
        <dbReference type="ARBA" id="ARBA00022670"/>
    </source>
</evidence>
<evidence type="ECO:0000256" key="4">
    <source>
        <dbReference type="ARBA" id="ARBA00022801"/>
    </source>
</evidence>
<dbReference type="InterPro" id="IPR025724">
    <property type="entry name" value="GAG-pre-integrase_dom"/>
</dbReference>
<name>A0A6L2NH50_TANCI</name>
<feature type="region of interest" description="Disordered" evidence="5">
    <location>
        <begin position="736"/>
        <end position="757"/>
    </location>
</feature>
<dbReference type="Pfam" id="PF22936">
    <property type="entry name" value="Pol_BBD"/>
    <property type="match status" value="1"/>
</dbReference>
<dbReference type="InterPro" id="IPR001584">
    <property type="entry name" value="Integrase_cat-core"/>
</dbReference>
<gene>
    <name evidence="7" type="ORF">Tci_057524</name>
</gene>
<dbReference type="EMBL" id="BKCJ010009131">
    <property type="protein sequence ID" value="GEU85546.1"/>
    <property type="molecule type" value="Genomic_DNA"/>
</dbReference>